<name>A0A7C8Z0V9_OPUST</name>
<accession>A0A7C8Z0V9</accession>
<evidence type="ECO:0008006" key="2">
    <source>
        <dbReference type="Google" id="ProtNLM"/>
    </source>
</evidence>
<dbReference type="SUPFAM" id="SSF54529">
    <property type="entry name" value="Mitochondrial glycoprotein MAM33-like"/>
    <property type="match status" value="1"/>
</dbReference>
<dbReference type="PANTHER" id="PTHR10826:SF14">
    <property type="entry name" value="MITOCHONDRIAL GLYCOPROTEIN FAMILY PROTEIN"/>
    <property type="match status" value="1"/>
</dbReference>
<protein>
    <recommendedName>
        <fullName evidence="2">Mitochondrial glycoprotein</fullName>
    </recommendedName>
</protein>
<organism evidence="1">
    <name type="scientific">Opuntia streptacantha</name>
    <name type="common">Prickly pear cactus</name>
    <name type="synonym">Opuntia cardona</name>
    <dbReference type="NCBI Taxonomy" id="393608"/>
    <lineage>
        <taxon>Eukaryota</taxon>
        <taxon>Viridiplantae</taxon>
        <taxon>Streptophyta</taxon>
        <taxon>Embryophyta</taxon>
        <taxon>Tracheophyta</taxon>
        <taxon>Spermatophyta</taxon>
        <taxon>Magnoliopsida</taxon>
        <taxon>eudicotyledons</taxon>
        <taxon>Gunneridae</taxon>
        <taxon>Pentapetalae</taxon>
        <taxon>Caryophyllales</taxon>
        <taxon>Cactineae</taxon>
        <taxon>Cactaceae</taxon>
        <taxon>Opuntioideae</taxon>
        <taxon>Opuntia</taxon>
    </lineage>
</organism>
<dbReference type="Gene3D" id="3.10.280.10">
    <property type="entry name" value="Mitochondrial glycoprotein"/>
    <property type="match status" value="1"/>
</dbReference>
<dbReference type="GO" id="GO:0005759">
    <property type="term" value="C:mitochondrial matrix"/>
    <property type="evidence" value="ECO:0007669"/>
    <property type="project" value="InterPro"/>
</dbReference>
<dbReference type="EMBL" id="GISG01078281">
    <property type="protein sequence ID" value="MBA4631576.1"/>
    <property type="molecule type" value="Transcribed_RNA"/>
</dbReference>
<sequence length="261" mass="29958">MEISKTLLRMLSIEMFSTLTAKSMASLVRLPRNSFRSAFSLSSQLTGERRQPFRSLRPELPQIQTFSSETKARSPFTSNIIRILRTEIDYQAEYAPPDTPLGSFNFFSVEDRPGEQFVRLRRKFEEKEDIKIEATMFDGCVSIPKAGDDTDGEDIRLHISLLVDIHKGEGSDGLGFVCSAWPDGLEIMKVYMLRGNGMLPKAYMGPNVRKLEPKLQKALHEYLEARGVNDELSVFLHQYMINKDRIELLRWLETVRSFVEL</sequence>
<dbReference type="AlphaFoldDB" id="A0A7C8Z0V9"/>
<evidence type="ECO:0000313" key="1">
    <source>
        <dbReference type="EMBL" id="MBA4631576.1"/>
    </source>
</evidence>
<dbReference type="InterPro" id="IPR036561">
    <property type="entry name" value="MAM33_sf"/>
</dbReference>
<reference evidence="1" key="1">
    <citation type="journal article" date="2013" name="J. Plant Res.">
        <title>Effect of fungi and light on seed germination of three Opuntia species from semiarid lands of central Mexico.</title>
        <authorList>
            <person name="Delgado-Sanchez P."/>
            <person name="Jimenez-Bremont J.F."/>
            <person name="Guerrero-Gonzalez Mde L."/>
            <person name="Flores J."/>
        </authorList>
    </citation>
    <scope>NUCLEOTIDE SEQUENCE</scope>
    <source>
        <tissue evidence="1">Cladode</tissue>
    </source>
</reference>
<reference evidence="1" key="2">
    <citation type="submission" date="2020-07" db="EMBL/GenBank/DDBJ databases">
        <authorList>
            <person name="Vera ALvarez R."/>
            <person name="Arias-Moreno D.M."/>
            <person name="Jimenez-Jacinto V."/>
            <person name="Jimenez-Bremont J.F."/>
            <person name="Swaminathan K."/>
            <person name="Moose S.P."/>
            <person name="Guerrero-Gonzalez M.L."/>
            <person name="Marino-Ramirez L."/>
            <person name="Landsman D."/>
            <person name="Rodriguez-Kessler M."/>
            <person name="Delgado-Sanchez P."/>
        </authorList>
    </citation>
    <scope>NUCLEOTIDE SEQUENCE</scope>
    <source>
        <tissue evidence="1">Cladode</tissue>
    </source>
</reference>
<proteinExistence type="predicted"/>
<dbReference type="PANTHER" id="PTHR10826">
    <property type="entry name" value="COMPLEMENT COMPONENT 1"/>
    <property type="match status" value="1"/>
</dbReference>
<dbReference type="FunFam" id="3.10.280.10:FF:000003">
    <property type="entry name" value="Mitochondrial glycoprotein"/>
    <property type="match status" value="1"/>
</dbReference>
<dbReference type="Pfam" id="PF02330">
    <property type="entry name" value="MAM33"/>
    <property type="match status" value="1"/>
</dbReference>
<dbReference type="InterPro" id="IPR003428">
    <property type="entry name" value="MAM33"/>
</dbReference>